<dbReference type="GO" id="GO:0016491">
    <property type="term" value="F:oxidoreductase activity"/>
    <property type="evidence" value="ECO:0007669"/>
    <property type="project" value="UniProtKB-KW"/>
</dbReference>
<dbReference type="Pfam" id="PF00106">
    <property type="entry name" value="adh_short"/>
    <property type="match status" value="1"/>
</dbReference>
<dbReference type="PANTHER" id="PTHR43157:SF31">
    <property type="entry name" value="PHOSPHATIDYLINOSITOL-GLYCAN BIOSYNTHESIS CLASS F PROTEIN"/>
    <property type="match status" value="1"/>
</dbReference>
<protein>
    <submittedName>
        <fullName evidence="2">Uncharacterized protein</fullName>
    </submittedName>
</protein>
<dbReference type="OrthoDB" id="191139at2759"/>
<evidence type="ECO:0000256" key="1">
    <source>
        <dbReference type="ARBA" id="ARBA00023002"/>
    </source>
</evidence>
<name>A0A8K0JZN7_LADFU</name>
<evidence type="ECO:0000313" key="2">
    <source>
        <dbReference type="EMBL" id="KAG8225206.1"/>
    </source>
</evidence>
<dbReference type="EMBL" id="KZ308229">
    <property type="protein sequence ID" value="KAG8225206.1"/>
    <property type="molecule type" value="Genomic_DNA"/>
</dbReference>
<sequence length="276" mass="30754">MLLKCEMDVVIGCRNVSAGEEAVKKIREEGIEGGNVKIHQLDMESMASVKKFASKVVEEYPKVHVLINNAGIMLVPYKLITNNDTPPMESHFAVNYAGHFLLTHLLMPSLTAAGKDGPEYARVVNVSSIAHLCSDIDFEDIKSEKCYIPSAAYGQSKLAQILFTTYCEKLFQNAEMPIHMYSVHPGVCDTDLFEGTYIKKAAPWFLRFFFKSPKRGAYSIMFPAVSPKAESLGGSYMSNCRPLKPSANARDETRAKKLFAYTCELLGIEHFLHPVV</sequence>
<organism evidence="2 3">
    <name type="scientific">Ladona fulva</name>
    <name type="common">Scarce chaser dragonfly</name>
    <name type="synonym">Libellula fulva</name>
    <dbReference type="NCBI Taxonomy" id="123851"/>
    <lineage>
        <taxon>Eukaryota</taxon>
        <taxon>Metazoa</taxon>
        <taxon>Ecdysozoa</taxon>
        <taxon>Arthropoda</taxon>
        <taxon>Hexapoda</taxon>
        <taxon>Insecta</taxon>
        <taxon>Pterygota</taxon>
        <taxon>Palaeoptera</taxon>
        <taxon>Odonata</taxon>
        <taxon>Epiprocta</taxon>
        <taxon>Anisoptera</taxon>
        <taxon>Libelluloidea</taxon>
        <taxon>Libellulidae</taxon>
        <taxon>Ladona</taxon>
    </lineage>
</organism>
<dbReference type="InterPro" id="IPR036291">
    <property type="entry name" value="NAD(P)-bd_dom_sf"/>
</dbReference>
<dbReference type="AlphaFoldDB" id="A0A8K0JZN7"/>
<dbReference type="InterPro" id="IPR002347">
    <property type="entry name" value="SDR_fam"/>
</dbReference>
<gene>
    <name evidence="2" type="ORF">J437_LFUL009051</name>
</gene>
<accession>A0A8K0JZN7</accession>
<reference evidence="2" key="2">
    <citation type="submission" date="2017-10" db="EMBL/GenBank/DDBJ databases">
        <title>Ladona fulva Genome sequencing and assembly.</title>
        <authorList>
            <person name="Murali S."/>
            <person name="Richards S."/>
            <person name="Bandaranaike D."/>
            <person name="Bellair M."/>
            <person name="Blankenburg K."/>
            <person name="Chao H."/>
            <person name="Dinh H."/>
            <person name="Doddapaneni H."/>
            <person name="Dugan-Rocha S."/>
            <person name="Elkadiri S."/>
            <person name="Gnanaolivu R."/>
            <person name="Hernandez B."/>
            <person name="Skinner E."/>
            <person name="Javaid M."/>
            <person name="Lee S."/>
            <person name="Li M."/>
            <person name="Ming W."/>
            <person name="Munidasa M."/>
            <person name="Muniz J."/>
            <person name="Nguyen L."/>
            <person name="Hughes D."/>
            <person name="Osuji N."/>
            <person name="Pu L.-L."/>
            <person name="Puazo M."/>
            <person name="Qu C."/>
            <person name="Quiroz J."/>
            <person name="Raj R."/>
            <person name="Weissenberger G."/>
            <person name="Xin Y."/>
            <person name="Zou X."/>
            <person name="Han Y."/>
            <person name="Worley K."/>
            <person name="Muzny D."/>
            <person name="Gibbs R."/>
        </authorList>
    </citation>
    <scope>NUCLEOTIDE SEQUENCE</scope>
    <source>
        <strain evidence="2">Sampled in the wild</strain>
    </source>
</reference>
<comment type="caution">
    <text evidence="2">The sequence shown here is derived from an EMBL/GenBank/DDBJ whole genome shotgun (WGS) entry which is preliminary data.</text>
</comment>
<reference evidence="2" key="1">
    <citation type="submission" date="2013-04" db="EMBL/GenBank/DDBJ databases">
        <authorList>
            <person name="Qu J."/>
            <person name="Murali S.C."/>
            <person name="Bandaranaike D."/>
            <person name="Bellair M."/>
            <person name="Blankenburg K."/>
            <person name="Chao H."/>
            <person name="Dinh H."/>
            <person name="Doddapaneni H."/>
            <person name="Downs B."/>
            <person name="Dugan-Rocha S."/>
            <person name="Elkadiri S."/>
            <person name="Gnanaolivu R.D."/>
            <person name="Hernandez B."/>
            <person name="Javaid M."/>
            <person name="Jayaseelan J.C."/>
            <person name="Lee S."/>
            <person name="Li M."/>
            <person name="Ming W."/>
            <person name="Munidasa M."/>
            <person name="Muniz J."/>
            <person name="Nguyen L."/>
            <person name="Ongeri F."/>
            <person name="Osuji N."/>
            <person name="Pu L.-L."/>
            <person name="Puazo M."/>
            <person name="Qu C."/>
            <person name="Quiroz J."/>
            <person name="Raj R."/>
            <person name="Weissenberger G."/>
            <person name="Xin Y."/>
            <person name="Zou X."/>
            <person name="Han Y."/>
            <person name="Richards S."/>
            <person name="Worley K."/>
            <person name="Muzny D."/>
            <person name="Gibbs R."/>
        </authorList>
    </citation>
    <scope>NUCLEOTIDE SEQUENCE</scope>
    <source>
        <strain evidence="2">Sampled in the wild</strain>
    </source>
</reference>
<dbReference type="SUPFAM" id="SSF51735">
    <property type="entry name" value="NAD(P)-binding Rossmann-fold domains"/>
    <property type="match status" value="1"/>
</dbReference>
<keyword evidence="3" id="KW-1185">Reference proteome</keyword>
<keyword evidence="1" id="KW-0560">Oxidoreductase</keyword>
<evidence type="ECO:0000313" key="3">
    <source>
        <dbReference type="Proteomes" id="UP000792457"/>
    </source>
</evidence>
<dbReference type="Gene3D" id="3.40.50.720">
    <property type="entry name" value="NAD(P)-binding Rossmann-like Domain"/>
    <property type="match status" value="1"/>
</dbReference>
<proteinExistence type="predicted"/>
<dbReference type="PANTHER" id="PTHR43157">
    <property type="entry name" value="PHOSPHATIDYLINOSITOL-GLYCAN BIOSYNTHESIS CLASS F PROTEIN-RELATED"/>
    <property type="match status" value="1"/>
</dbReference>
<dbReference type="Proteomes" id="UP000792457">
    <property type="component" value="Unassembled WGS sequence"/>
</dbReference>